<feature type="non-terminal residue" evidence="1">
    <location>
        <position position="57"/>
    </location>
</feature>
<dbReference type="EMBL" id="JABWDY010043058">
    <property type="protein sequence ID" value="KAF5176214.1"/>
    <property type="molecule type" value="Genomic_DNA"/>
</dbReference>
<evidence type="ECO:0000313" key="1">
    <source>
        <dbReference type="EMBL" id="KAF5176214.1"/>
    </source>
</evidence>
<proteinExistence type="predicted"/>
<accession>A0A7J6UUD4</accession>
<name>A0A7J6UUD4_THATH</name>
<gene>
    <name evidence="1" type="ORF">FRX31_034199</name>
</gene>
<comment type="caution">
    <text evidence="1">The sequence shown here is derived from an EMBL/GenBank/DDBJ whole genome shotgun (WGS) entry which is preliminary data.</text>
</comment>
<reference evidence="1 2" key="1">
    <citation type="submission" date="2020-06" db="EMBL/GenBank/DDBJ databases">
        <title>Transcriptomic and genomic resources for Thalictrum thalictroides and T. hernandezii: Facilitating candidate gene discovery in an emerging model plant lineage.</title>
        <authorList>
            <person name="Arias T."/>
            <person name="Riano-Pachon D.M."/>
            <person name="Di Stilio V.S."/>
        </authorList>
    </citation>
    <scope>NUCLEOTIDE SEQUENCE [LARGE SCALE GENOMIC DNA]</scope>
    <source>
        <strain evidence="2">cv. WT478/WT964</strain>
        <tissue evidence="1">Leaves</tissue>
    </source>
</reference>
<protein>
    <submittedName>
        <fullName evidence="1">Uncharacterized protein</fullName>
    </submittedName>
</protein>
<dbReference type="Proteomes" id="UP000554482">
    <property type="component" value="Unassembled WGS sequence"/>
</dbReference>
<sequence>MHDDRVGTLGDPFAKRNKDFKRLKGQKFSGDEGEVAIVAYKWLEECKNIFERMTLSE</sequence>
<evidence type="ECO:0000313" key="2">
    <source>
        <dbReference type="Proteomes" id="UP000554482"/>
    </source>
</evidence>
<organism evidence="1 2">
    <name type="scientific">Thalictrum thalictroides</name>
    <name type="common">Rue-anemone</name>
    <name type="synonym">Anemone thalictroides</name>
    <dbReference type="NCBI Taxonomy" id="46969"/>
    <lineage>
        <taxon>Eukaryota</taxon>
        <taxon>Viridiplantae</taxon>
        <taxon>Streptophyta</taxon>
        <taxon>Embryophyta</taxon>
        <taxon>Tracheophyta</taxon>
        <taxon>Spermatophyta</taxon>
        <taxon>Magnoliopsida</taxon>
        <taxon>Ranunculales</taxon>
        <taxon>Ranunculaceae</taxon>
        <taxon>Thalictroideae</taxon>
        <taxon>Thalictrum</taxon>
    </lineage>
</organism>
<dbReference type="AlphaFoldDB" id="A0A7J6UUD4"/>
<keyword evidence="2" id="KW-1185">Reference proteome</keyword>